<dbReference type="RefSeq" id="WP_047860161.1">
    <property type="nucleotide sequence ID" value="NZ_CP011509.1"/>
</dbReference>
<evidence type="ECO:0000313" key="4">
    <source>
        <dbReference type="EMBL" id="AKJ07030.1"/>
    </source>
</evidence>
<keyword evidence="7" id="KW-1185">Reference proteome</keyword>
<dbReference type="KEGG" id="age:AA314_08656"/>
<dbReference type="InterPro" id="IPR050266">
    <property type="entry name" value="AB_hydrolase_sf"/>
</dbReference>
<dbReference type="Gene3D" id="3.40.50.1820">
    <property type="entry name" value="alpha/beta hydrolase"/>
    <property type="match status" value="1"/>
</dbReference>
<dbReference type="InterPro" id="IPR000639">
    <property type="entry name" value="Epox_hydrolase-like"/>
</dbReference>
<dbReference type="PRINTS" id="PR00412">
    <property type="entry name" value="EPOXHYDRLASE"/>
</dbReference>
<dbReference type="GO" id="GO:0016020">
    <property type="term" value="C:membrane"/>
    <property type="evidence" value="ECO:0007669"/>
    <property type="project" value="TreeGrafter"/>
</dbReference>
<dbReference type="InterPro" id="IPR029058">
    <property type="entry name" value="AB_hydrolase_fold"/>
</dbReference>
<dbReference type="GO" id="GO:0016787">
    <property type="term" value="F:hydrolase activity"/>
    <property type="evidence" value="ECO:0007669"/>
    <property type="project" value="UniProtKB-KW"/>
</dbReference>
<evidence type="ECO:0000313" key="7">
    <source>
        <dbReference type="Proteomes" id="UP000256345"/>
    </source>
</evidence>
<reference evidence="4 6" key="1">
    <citation type="submission" date="2015-05" db="EMBL/GenBank/DDBJ databases">
        <title>Genome assembly of Archangium gephyra DSM 2261.</title>
        <authorList>
            <person name="Sharma G."/>
            <person name="Subramanian S."/>
        </authorList>
    </citation>
    <scope>NUCLEOTIDE SEQUENCE [LARGE SCALE GENOMIC DNA]</scope>
    <source>
        <strain evidence="4 6">DSM 2261</strain>
    </source>
</reference>
<comment type="similarity">
    <text evidence="1">Belongs to the AB hydrolase superfamily.</text>
</comment>
<gene>
    <name evidence="4" type="ORF">AA314_08656</name>
    <name evidence="5" type="ORF">ATI61_1057</name>
</gene>
<dbReference type="AlphaFoldDB" id="A0AAC8QGI6"/>
<keyword evidence="2 4" id="KW-0378">Hydrolase</keyword>
<evidence type="ECO:0000259" key="3">
    <source>
        <dbReference type="Pfam" id="PF00561"/>
    </source>
</evidence>
<reference evidence="5 7" key="2">
    <citation type="submission" date="2018-08" db="EMBL/GenBank/DDBJ databases">
        <title>Genomic Encyclopedia of Archaeal and Bacterial Type Strains, Phase II (KMG-II): from individual species to whole genera.</title>
        <authorList>
            <person name="Goeker M."/>
        </authorList>
    </citation>
    <scope>NUCLEOTIDE SEQUENCE [LARGE SCALE GENOMIC DNA]</scope>
    <source>
        <strain evidence="5 7">DSM 2261</strain>
    </source>
</reference>
<dbReference type="SUPFAM" id="SSF53474">
    <property type="entry name" value="alpha/beta-Hydrolases"/>
    <property type="match status" value="1"/>
</dbReference>
<dbReference type="PANTHER" id="PTHR43798">
    <property type="entry name" value="MONOACYLGLYCEROL LIPASE"/>
    <property type="match status" value="1"/>
</dbReference>
<feature type="domain" description="AB hydrolase-1" evidence="3">
    <location>
        <begin position="29"/>
        <end position="155"/>
    </location>
</feature>
<accession>A0AAC8QGI6</accession>
<dbReference type="PRINTS" id="PR00111">
    <property type="entry name" value="ABHYDROLASE"/>
</dbReference>
<dbReference type="PANTHER" id="PTHR43798:SF14">
    <property type="entry name" value="SERINE HYDROLASE-LIKE PROTEIN DDB_G0286239"/>
    <property type="match status" value="1"/>
</dbReference>
<evidence type="ECO:0000256" key="2">
    <source>
        <dbReference type="ARBA" id="ARBA00022801"/>
    </source>
</evidence>
<dbReference type="Pfam" id="PF00561">
    <property type="entry name" value="Abhydrolase_1"/>
    <property type="match status" value="1"/>
</dbReference>
<dbReference type="EMBL" id="CP011509">
    <property type="protein sequence ID" value="AKJ07030.1"/>
    <property type="molecule type" value="Genomic_DNA"/>
</dbReference>
<name>A0AAC8QGI6_9BACT</name>
<dbReference type="Proteomes" id="UP000256345">
    <property type="component" value="Unassembled WGS sequence"/>
</dbReference>
<sequence>MPSSFESFTADAHGLALHARQRNPGGDTAVVFLHGWLDHSHSFDLVAEHLPEAWRLVLLDFRGMGRSAHLPGHAHYQFAEHLVDVEAVLRATGLKAAHVVGHSLGGIVATAYAAARPERVLSLSLIESLGPGGGPPENALPRLRGFLDDLERPPNRKRYPTVEAAAARLRENNPSLPESAALHLARHGTQSVEDGLVFTFDPAHRRRFAFGYDDAQWLAVSSAVTCPVRLILGSEGFRFDDEERAQARMKALRLPPPLVLPGGHHVHLEQPEAVARALVEFIPSAR</sequence>
<protein>
    <submittedName>
        <fullName evidence="4">Hydrolase, alpha/beta fold family</fullName>
    </submittedName>
    <submittedName>
        <fullName evidence="5">Pimeloyl-ACP methyl ester carboxylesterase</fullName>
    </submittedName>
</protein>
<organism evidence="4 6">
    <name type="scientific">Archangium gephyra</name>
    <dbReference type="NCBI Taxonomy" id="48"/>
    <lineage>
        <taxon>Bacteria</taxon>
        <taxon>Pseudomonadati</taxon>
        <taxon>Myxococcota</taxon>
        <taxon>Myxococcia</taxon>
        <taxon>Myxococcales</taxon>
        <taxon>Cystobacterineae</taxon>
        <taxon>Archangiaceae</taxon>
        <taxon>Archangium</taxon>
    </lineage>
</organism>
<evidence type="ECO:0000313" key="6">
    <source>
        <dbReference type="Proteomes" id="UP000035579"/>
    </source>
</evidence>
<proteinExistence type="inferred from homology"/>
<dbReference type="Proteomes" id="UP000035579">
    <property type="component" value="Chromosome"/>
</dbReference>
<evidence type="ECO:0000256" key="1">
    <source>
        <dbReference type="ARBA" id="ARBA00008645"/>
    </source>
</evidence>
<dbReference type="InterPro" id="IPR000073">
    <property type="entry name" value="AB_hydrolase_1"/>
</dbReference>
<evidence type="ECO:0000313" key="5">
    <source>
        <dbReference type="EMBL" id="REG31683.1"/>
    </source>
</evidence>
<dbReference type="EMBL" id="QUMU01000005">
    <property type="protein sequence ID" value="REG31683.1"/>
    <property type="molecule type" value="Genomic_DNA"/>
</dbReference>